<evidence type="ECO:0000313" key="2">
    <source>
        <dbReference type="EMBL" id="KAJ1105475.1"/>
    </source>
</evidence>
<proteinExistence type="predicted"/>
<evidence type="ECO:0000256" key="1">
    <source>
        <dbReference type="SAM" id="MobiDB-lite"/>
    </source>
</evidence>
<comment type="caution">
    <text evidence="2">The sequence shown here is derived from an EMBL/GenBank/DDBJ whole genome shotgun (WGS) entry which is preliminary data.</text>
</comment>
<dbReference type="Proteomes" id="UP001066276">
    <property type="component" value="Chromosome 9"/>
</dbReference>
<feature type="region of interest" description="Disordered" evidence="1">
    <location>
        <begin position="288"/>
        <end position="313"/>
    </location>
</feature>
<feature type="compositionally biased region" description="Polar residues" evidence="1">
    <location>
        <begin position="25"/>
        <end position="35"/>
    </location>
</feature>
<feature type="compositionally biased region" description="Polar residues" evidence="1">
    <location>
        <begin position="304"/>
        <end position="313"/>
    </location>
</feature>
<accession>A0AAV7MRV0</accession>
<keyword evidence="3" id="KW-1185">Reference proteome</keyword>
<dbReference type="EMBL" id="JANPWB010000013">
    <property type="protein sequence ID" value="KAJ1105475.1"/>
    <property type="molecule type" value="Genomic_DNA"/>
</dbReference>
<feature type="region of interest" description="Disordered" evidence="1">
    <location>
        <begin position="1"/>
        <end position="39"/>
    </location>
</feature>
<dbReference type="AlphaFoldDB" id="A0AAV7MRV0"/>
<reference evidence="2" key="1">
    <citation type="journal article" date="2022" name="bioRxiv">
        <title>Sequencing and chromosome-scale assembly of the giantPleurodeles waltlgenome.</title>
        <authorList>
            <person name="Brown T."/>
            <person name="Elewa A."/>
            <person name="Iarovenko S."/>
            <person name="Subramanian E."/>
            <person name="Araus A.J."/>
            <person name="Petzold A."/>
            <person name="Susuki M."/>
            <person name="Suzuki K.-i.T."/>
            <person name="Hayashi T."/>
            <person name="Toyoda A."/>
            <person name="Oliveira C."/>
            <person name="Osipova E."/>
            <person name="Leigh N.D."/>
            <person name="Simon A."/>
            <person name="Yun M.H."/>
        </authorList>
    </citation>
    <scope>NUCLEOTIDE SEQUENCE</scope>
    <source>
        <strain evidence="2">20211129_DDA</strain>
        <tissue evidence="2">Liver</tissue>
    </source>
</reference>
<name>A0AAV7MRV0_PLEWA</name>
<protein>
    <submittedName>
        <fullName evidence="2">Uncharacterized protein</fullName>
    </submittedName>
</protein>
<sequence length="313" mass="33393">MGKRKPVDVPARQNGAKKSKKLTKNLVSPTTSKGSNPLDESDLLFKEVDYILNCNSHLPKKKSETLGVGKIPEIFAKKKKRSTTHSSLLISQSEASLAPKGKSTHMTVAISCSTPDAPLSHLDSLSTGITANPPPLSPEIVVIPNIQCTNRFGLLAEEGGLSACVAHVQHGVAIENNVPLNNDYASNGVQIPHEYVNLALVLQKVDEVKTLVVSLMGLLRENLVPKYGCSCKTTKKKVGIGGGLTAVPKLGSQSVIPPPKAAMNPFPLDPLLTHVESNQPEAARLRQKHTGVSNRRGARGGSLHCNTSLPRGR</sequence>
<evidence type="ECO:0000313" key="3">
    <source>
        <dbReference type="Proteomes" id="UP001066276"/>
    </source>
</evidence>
<gene>
    <name evidence="2" type="ORF">NDU88_002881</name>
</gene>
<organism evidence="2 3">
    <name type="scientific">Pleurodeles waltl</name>
    <name type="common">Iberian ribbed newt</name>
    <dbReference type="NCBI Taxonomy" id="8319"/>
    <lineage>
        <taxon>Eukaryota</taxon>
        <taxon>Metazoa</taxon>
        <taxon>Chordata</taxon>
        <taxon>Craniata</taxon>
        <taxon>Vertebrata</taxon>
        <taxon>Euteleostomi</taxon>
        <taxon>Amphibia</taxon>
        <taxon>Batrachia</taxon>
        <taxon>Caudata</taxon>
        <taxon>Salamandroidea</taxon>
        <taxon>Salamandridae</taxon>
        <taxon>Pleurodelinae</taxon>
        <taxon>Pleurodeles</taxon>
    </lineage>
</organism>